<proteinExistence type="predicted"/>
<accession>A0A0F9DFV8</accession>
<comment type="caution">
    <text evidence="1">The sequence shown here is derived from an EMBL/GenBank/DDBJ whole genome shotgun (WGS) entry which is preliminary data.</text>
</comment>
<feature type="non-terminal residue" evidence="1">
    <location>
        <position position="81"/>
    </location>
</feature>
<evidence type="ECO:0000313" key="1">
    <source>
        <dbReference type="EMBL" id="KKL10888.1"/>
    </source>
</evidence>
<organism evidence="1">
    <name type="scientific">marine sediment metagenome</name>
    <dbReference type="NCBI Taxonomy" id="412755"/>
    <lineage>
        <taxon>unclassified sequences</taxon>
        <taxon>metagenomes</taxon>
        <taxon>ecological metagenomes</taxon>
    </lineage>
</organism>
<name>A0A0F9DFV8_9ZZZZ</name>
<dbReference type="EMBL" id="LAZR01041880">
    <property type="protein sequence ID" value="KKL10888.1"/>
    <property type="molecule type" value="Genomic_DNA"/>
</dbReference>
<protein>
    <submittedName>
        <fullName evidence="1">Uncharacterized protein</fullName>
    </submittedName>
</protein>
<gene>
    <name evidence="1" type="ORF">LCGC14_2551340</name>
</gene>
<reference evidence="1" key="1">
    <citation type="journal article" date="2015" name="Nature">
        <title>Complex archaea that bridge the gap between prokaryotes and eukaryotes.</title>
        <authorList>
            <person name="Spang A."/>
            <person name="Saw J.H."/>
            <person name="Jorgensen S.L."/>
            <person name="Zaremba-Niedzwiedzka K."/>
            <person name="Martijn J."/>
            <person name="Lind A.E."/>
            <person name="van Eijk R."/>
            <person name="Schleper C."/>
            <person name="Guy L."/>
            <person name="Ettema T.J."/>
        </authorList>
    </citation>
    <scope>NUCLEOTIDE SEQUENCE</scope>
</reference>
<sequence length="81" mass="9721">MYLKKSKQFEQENIETFLRELNDIGANKPTLIAFGNDSYDILKRNMKSKFKILKVPHYAIYISKEKYREQVKEIFEVEESI</sequence>
<dbReference type="AlphaFoldDB" id="A0A0F9DFV8"/>